<dbReference type="EMBL" id="JACIER010000004">
    <property type="protein sequence ID" value="MBB4043580.1"/>
    <property type="molecule type" value="Genomic_DNA"/>
</dbReference>
<dbReference type="InterPro" id="IPR029141">
    <property type="entry name" value="FimA_N"/>
</dbReference>
<gene>
    <name evidence="6" type="ORF">GGR06_001362</name>
</gene>
<protein>
    <recommendedName>
        <fullName evidence="5">Major fimbrial subunit protein N-terminal domain-containing protein</fullName>
    </recommendedName>
</protein>
<evidence type="ECO:0000256" key="3">
    <source>
        <dbReference type="ARBA" id="ARBA00022729"/>
    </source>
</evidence>
<proteinExistence type="inferred from homology"/>
<dbReference type="Proteomes" id="UP000560658">
    <property type="component" value="Unassembled WGS sequence"/>
</dbReference>
<keyword evidence="3" id="KW-0732">Signal</keyword>
<comment type="similarity">
    <text evidence="2">Belongs to the bacteroidetes fimbrillin superfamily. FimA/Mfa1 family.</text>
</comment>
<keyword evidence="7" id="KW-1185">Reference proteome</keyword>
<evidence type="ECO:0000313" key="7">
    <source>
        <dbReference type="Proteomes" id="UP000560658"/>
    </source>
</evidence>
<comment type="subcellular location">
    <subcellularLocation>
        <location evidence="1">Fimbrium</location>
    </subcellularLocation>
</comment>
<evidence type="ECO:0000256" key="1">
    <source>
        <dbReference type="ARBA" id="ARBA00004561"/>
    </source>
</evidence>
<reference evidence="6" key="1">
    <citation type="submission" date="2020-08" db="EMBL/GenBank/DDBJ databases">
        <title>Genomic Encyclopedia of Type Strains, Phase IV (KMG-IV): sequencing the most valuable type-strain genomes for metagenomic binning, comparative biology and taxonomic classification.</title>
        <authorList>
            <person name="Goeker M."/>
        </authorList>
    </citation>
    <scope>NUCLEOTIDE SEQUENCE [LARGE SCALE GENOMIC DNA]</scope>
    <source>
        <strain evidence="6">DSM 105720</strain>
    </source>
</reference>
<sequence length="336" mass="37709">MRKIYGYIILVLLVLWLTSCTGEQELVWQLPEKQVVLKLFAEGNITSRVIDSDNTAEEQTINNLSVFFTDPSSDAVTHKFVYSGFSEVSDYKLVTLPLDPATLGTKDIYVVANCDNEVALNAVQTIDDLKLLTAAKVNKNNLLLPLNGIAMYGTTPAFDFNIGSRKEAVVTVVRTCAKYRLKLTFPDNPQLSSDNRFLIANAATYTYIIRNEKAVLTDNDYFTYASAIPLVDNGSQAYTYSAYVYEASRIPRLYFYTHADSSTDKREYSVDLPVPFRNYLYDILLEVYESPSDSRTRTANSDSNAAQVCRMSVDTYDGNGELVSYQSTELHSDKVN</sequence>
<dbReference type="GO" id="GO:0009289">
    <property type="term" value="C:pilus"/>
    <property type="evidence" value="ECO:0007669"/>
    <property type="project" value="UniProtKB-SubCell"/>
</dbReference>
<name>A0A840CUL6_9BACE</name>
<keyword evidence="4" id="KW-0281">Fimbrium</keyword>
<evidence type="ECO:0000256" key="4">
    <source>
        <dbReference type="ARBA" id="ARBA00023263"/>
    </source>
</evidence>
<comment type="caution">
    <text evidence="6">The sequence shown here is derived from an EMBL/GenBank/DDBJ whole genome shotgun (WGS) entry which is preliminary data.</text>
</comment>
<dbReference type="AlphaFoldDB" id="A0A840CUL6"/>
<evidence type="ECO:0000259" key="5">
    <source>
        <dbReference type="Pfam" id="PF06321"/>
    </source>
</evidence>
<accession>A0A840CUL6</accession>
<feature type="domain" description="Major fimbrial subunit protein N-terminal" evidence="5">
    <location>
        <begin position="51"/>
        <end position="141"/>
    </location>
</feature>
<evidence type="ECO:0000256" key="2">
    <source>
        <dbReference type="ARBA" id="ARBA00006011"/>
    </source>
</evidence>
<evidence type="ECO:0000313" key="6">
    <source>
        <dbReference type="EMBL" id="MBB4043580.1"/>
    </source>
</evidence>
<organism evidence="6 7">
    <name type="scientific">Bacteroides reticulotermitis</name>
    <dbReference type="NCBI Taxonomy" id="1133319"/>
    <lineage>
        <taxon>Bacteria</taxon>
        <taxon>Pseudomonadati</taxon>
        <taxon>Bacteroidota</taxon>
        <taxon>Bacteroidia</taxon>
        <taxon>Bacteroidales</taxon>
        <taxon>Bacteroidaceae</taxon>
        <taxon>Bacteroides</taxon>
    </lineage>
</organism>
<dbReference type="Gene3D" id="2.60.40.2580">
    <property type="match status" value="1"/>
</dbReference>
<dbReference type="PROSITE" id="PS51257">
    <property type="entry name" value="PROKAR_LIPOPROTEIN"/>
    <property type="match status" value="1"/>
</dbReference>
<dbReference type="Pfam" id="PF06321">
    <property type="entry name" value="P_gingi_FimA"/>
    <property type="match status" value="1"/>
</dbReference>
<dbReference type="RefSeq" id="WP_148298317.1">
    <property type="nucleotide sequence ID" value="NZ_JACIER010000004.1"/>
</dbReference>